<feature type="transmembrane region" description="Helical" evidence="9">
    <location>
        <begin position="114"/>
        <end position="137"/>
    </location>
</feature>
<feature type="compositionally biased region" description="Basic and acidic residues" evidence="8">
    <location>
        <begin position="399"/>
        <end position="420"/>
    </location>
</feature>
<dbReference type="Proteomes" id="UP000249341">
    <property type="component" value="Unassembled WGS sequence"/>
</dbReference>
<organism evidence="10 11">
    <name type="scientific">Actinoplanes lutulentus</name>
    <dbReference type="NCBI Taxonomy" id="1287878"/>
    <lineage>
        <taxon>Bacteria</taxon>
        <taxon>Bacillati</taxon>
        <taxon>Actinomycetota</taxon>
        <taxon>Actinomycetes</taxon>
        <taxon>Micromonosporales</taxon>
        <taxon>Micromonosporaceae</taxon>
        <taxon>Actinoplanes</taxon>
    </lineage>
</organism>
<evidence type="ECO:0000256" key="2">
    <source>
        <dbReference type="ARBA" id="ARBA00022475"/>
    </source>
</evidence>
<evidence type="ECO:0000256" key="7">
    <source>
        <dbReference type="ARBA" id="ARBA00024033"/>
    </source>
</evidence>
<evidence type="ECO:0000256" key="6">
    <source>
        <dbReference type="ARBA" id="ARBA00023136"/>
    </source>
</evidence>
<evidence type="ECO:0000313" key="10">
    <source>
        <dbReference type="EMBL" id="RAK33068.1"/>
    </source>
</evidence>
<feature type="transmembrane region" description="Helical" evidence="9">
    <location>
        <begin position="268"/>
        <end position="287"/>
    </location>
</feature>
<name>A0A327Z796_9ACTN</name>
<comment type="similarity">
    <text evidence="7">Belongs to the glycosyltransferase 87 family.</text>
</comment>
<keyword evidence="4 9" id="KW-0812">Transmembrane</keyword>
<feature type="region of interest" description="Disordered" evidence="8">
    <location>
        <begin position="397"/>
        <end position="420"/>
    </location>
</feature>
<dbReference type="GO" id="GO:0016758">
    <property type="term" value="F:hexosyltransferase activity"/>
    <property type="evidence" value="ECO:0007669"/>
    <property type="project" value="InterPro"/>
</dbReference>
<keyword evidence="2" id="KW-1003">Cell membrane</keyword>
<comment type="subcellular location">
    <subcellularLocation>
        <location evidence="1">Cell membrane</location>
        <topology evidence="1">Multi-pass membrane protein</topology>
    </subcellularLocation>
</comment>
<reference evidence="10 11" key="1">
    <citation type="submission" date="2018-06" db="EMBL/GenBank/DDBJ databases">
        <title>Genomic Encyclopedia of Type Strains, Phase III (KMG-III): the genomes of soil and plant-associated and newly described type strains.</title>
        <authorList>
            <person name="Whitman W."/>
        </authorList>
    </citation>
    <scope>NUCLEOTIDE SEQUENCE [LARGE SCALE GENOMIC DNA]</scope>
    <source>
        <strain evidence="10 11">CGMCC 4.7090</strain>
    </source>
</reference>
<feature type="transmembrane region" description="Helical" evidence="9">
    <location>
        <begin position="294"/>
        <end position="312"/>
    </location>
</feature>
<dbReference type="Pfam" id="PF09594">
    <property type="entry name" value="GT87"/>
    <property type="match status" value="1"/>
</dbReference>
<evidence type="ECO:0000256" key="4">
    <source>
        <dbReference type="ARBA" id="ARBA00022692"/>
    </source>
</evidence>
<dbReference type="AlphaFoldDB" id="A0A327Z796"/>
<evidence type="ECO:0000256" key="8">
    <source>
        <dbReference type="SAM" id="MobiDB-lite"/>
    </source>
</evidence>
<keyword evidence="11" id="KW-1185">Reference proteome</keyword>
<evidence type="ECO:0000313" key="11">
    <source>
        <dbReference type="Proteomes" id="UP000249341"/>
    </source>
</evidence>
<sequence length="420" mass="46708">MPLTRLRANLPATLLVGALLVIAAGVRWAGRDQLTYDMLVFIRWYHQLEAAGGIHGMDRQIGNYNAPYLYLLLLTTYLPGSLILKIKAVYVVFDLLLAWFAYRTVALRRPGHPAVAAGLIVLMLPTVTINAAFWGQIDSMWASFAVGGLYFLLRGKPVWAVSFCAIAFAFKPQGVFIFPLLLVCVLAGRIRWRALLAGPIVFVLLDVPAMLLGRDPFELLTMYEPSRQAKYTTTALNAHAPNIFAFFGVDQLSATWYDQESRVEALRLLGYGFTAALVLGICYLTVARRVRLDAVRLVTLAAFFAILVPYTLPSMHERYFYLGDVLTVVLVFYRPRLWYVPLLVQTASLGSYTPSLLGFHSLSMVPLAVIMGAAVLVLGHTVITDALRAQPPAGWFRGGHSEPVSRRREDRREPLPAHQA</sequence>
<protein>
    <submittedName>
        <fullName evidence="10">Gpi18-like mannosyltransferase</fullName>
    </submittedName>
</protein>
<accession>A0A327Z796</accession>
<keyword evidence="3 10" id="KW-0808">Transferase</keyword>
<dbReference type="EMBL" id="QLMJ01000012">
    <property type="protein sequence ID" value="RAK33068.1"/>
    <property type="molecule type" value="Genomic_DNA"/>
</dbReference>
<keyword evidence="10" id="KW-0328">Glycosyltransferase</keyword>
<feature type="transmembrane region" description="Helical" evidence="9">
    <location>
        <begin position="157"/>
        <end position="187"/>
    </location>
</feature>
<feature type="transmembrane region" description="Helical" evidence="9">
    <location>
        <begin position="82"/>
        <end position="102"/>
    </location>
</feature>
<evidence type="ECO:0000256" key="5">
    <source>
        <dbReference type="ARBA" id="ARBA00022989"/>
    </source>
</evidence>
<comment type="caution">
    <text evidence="10">The sequence shown here is derived from an EMBL/GenBank/DDBJ whole genome shotgun (WGS) entry which is preliminary data.</text>
</comment>
<proteinExistence type="inferred from homology"/>
<dbReference type="InterPro" id="IPR018584">
    <property type="entry name" value="GT87"/>
</dbReference>
<dbReference type="GO" id="GO:0005886">
    <property type="term" value="C:plasma membrane"/>
    <property type="evidence" value="ECO:0007669"/>
    <property type="project" value="UniProtKB-SubCell"/>
</dbReference>
<gene>
    <name evidence="10" type="ORF">B0I29_112100</name>
</gene>
<evidence type="ECO:0000256" key="3">
    <source>
        <dbReference type="ARBA" id="ARBA00022679"/>
    </source>
</evidence>
<evidence type="ECO:0000256" key="1">
    <source>
        <dbReference type="ARBA" id="ARBA00004651"/>
    </source>
</evidence>
<feature type="transmembrane region" description="Helical" evidence="9">
    <location>
        <begin position="356"/>
        <end position="378"/>
    </location>
</feature>
<keyword evidence="6 9" id="KW-0472">Membrane</keyword>
<keyword evidence="5 9" id="KW-1133">Transmembrane helix</keyword>
<feature type="transmembrane region" description="Helical" evidence="9">
    <location>
        <begin position="194"/>
        <end position="213"/>
    </location>
</feature>
<evidence type="ECO:0000256" key="9">
    <source>
        <dbReference type="SAM" id="Phobius"/>
    </source>
</evidence>